<evidence type="ECO:0000259" key="10">
    <source>
        <dbReference type="Pfam" id="PF16178"/>
    </source>
</evidence>
<dbReference type="PANTHER" id="PTHR12308:SF83">
    <property type="entry name" value="ANOCTAMIN"/>
    <property type="match status" value="1"/>
</dbReference>
<feature type="transmembrane region" description="Helical" evidence="8">
    <location>
        <begin position="298"/>
        <end position="328"/>
    </location>
</feature>
<dbReference type="InterPro" id="IPR032394">
    <property type="entry name" value="Anoct_dimer"/>
</dbReference>
<dbReference type="InterPro" id="IPR049452">
    <property type="entry name" value="Anoctamin_TM"/>
</dbReference>
<dbReference type="GO" id="GO:0005886">
    <property type="term" value="C:plasma membrane"/>
    <property type="evidence" value="ECO:0007669"/>
    <property type="project" value="UniProtKB-SubCell"/>
</dbReference>
<reference evidence="11" key="2">
    <citation type="submission" date="2024-08" db="UniProtKB">
        <authorList>
            <consortium name="EnsemblMetazoa"/>
        </authorList>
    </citation>
    <scope>IDENTIFICATION</scope>
</reference>
<evidence type="ECO:0000256" key="7">
    <source>
        <dbReference type="ARBA" id="ARBA00023180"/>
    </source>
</evidence>
<sequence>MGDATDEDDYFDTVSVNSTRSKRKLNNNDYIALSRNTLYYSVPDLGGNNMEMTELQDSGHKVSGKKNIRTYTQWRDRSWRYFSNSELVVDFVLAYDEQGKQEHVQRRKTFEASLQQTGLILEREVNQRIHFVKLHVPREVLCQYAEILKLRMPIKDNDEQLPKENIVTNTVQKCLEKCRVTLDRKKFPPQKYQLTAEFSKDKPYLFDVDSPDFFSDSVKITVASYILEREKFGPEDQDRGIKQLIADGTYKAAYPLHDGKIDDAGSKRHLLFHEWASISMCIKFQPIDDIKDYFGVKLALYFTWLGFYTHMLIPASIVGILCLLYGAFTLHSDTLSQDICSLDVTMCPLCDKYCDYWKLSGSCTYSKIQHLIDNPATIFFAVFMSIWAAIYLEFWKRYSAEIAHRWGLTGFDLQAEPPRPEFLLRLSNAKKKKLNVITQLQEPVVPFWRVKLPSIILSFTVAFFWALIALTIVIGIVIYRMSLLTSDALYKDRTSVRIYVVPVTAGLLNLVCIVILNMIYDRLAVWLTEMELQRTQTEFDDSLALKIYIFQFVNYYSSIFYIAFFKGKFVGYPSKYNKVFGYRQEECSPGGCLMELTIQLAIIMVGNQAMNSVMEMLIPFCFKMYNTFIVSKRIEEADTEEELIGCNQWTADYNLSDLQSRSLFAEYLEMVLQYGFVTLFVTAFPLAPLFALINNVLEMRLDAKKFMKYFRRPVPQRVKNIGVWYQVLTVIGRIAIVSNAMIIAFSSNFIPRLVYMLKVNSDHTDQGFLEFSLAYFNTSDFKPGTAPESPTYDTQVCRYAEFRNPPDDPHKYKRPLIYWHILAVRLAFIVVYQNLVSFIVTVVEWTIPDISRKLNDRIKREAYKVNEIIIKNESERTKKRSNTVRKRDSLLSEVGSVYHDAISEAGDVKNHRSTMYYDTGDS</sequence>
<feature type="transmembrane region" description="Helical" evidence="8">
    <location>
        <begin position="499"/>
        <end position="520"/>
    </location>
</feature>
<accession>A0AAR5P901</accession>
<dbReference type="EnsemblMetazoa" id="XM_019901571.1">
    <property type="protein sequence ID" value="XP_019757130.1"/>
    <property type="gene ID" value="LOC109535642"/>
</dbReference>
<feature type="transmembrane region" description="Helical" evidence="8">
    <location>
        <begin position="455"/>
        <end position="479"/>
    </location>
</feature>
<evidence type="ECO:0000256" key="6">
    <source>
        <dbReference type="ARBA" id="ARBA00023136"/>
    </source>
</evidence>
<dbReference type="GO" id="GO:0005254">
    <property type="term" value="F:chloride channel activity"/>
    <property type="evidence" value="ECO:0007669"/>
    <property type="project" value="TreeGrafter"/>
</dbReference>
<name>A0AAR5P901_DENPD</name>
<dbReference type="Pfam" id="PF04547">
    <property type="entry name" value="Anoctamin"/>
    <property type="match status" value="1"/>
</dbReference>
<dbReference type="EnsemblMetazoa" id="XM_019901569.1">
    <property type="protein sequence ID" value="XP_019757128.1"/>
    <property type="gene ID" value="LOC109535642"/>
</dbReference>
<keyword evidence="6 8" id="KW-0472">Membrane</keyword>
<evidence type="ECO:0000256" key="4">
    <source>
        <dbReference type="ARBA" id="ARBA00022692"/>
    </source>
</evidence>
<evidence type="ECO:0000313" key="12">
    <source>
        <dbReference type="Proteomes" id="UP000019118"/>
    </source>
</evidence>
<dbReference type="GO" id="GO:0046983">
    <property type="term" value="F:protein dimerization activity"/>
    <property type="evidence" value="ECO:0007669"/>
    <property type="project" value="InterPro"/>
</dbReference>
<evidence type="ECO:0000256" key="2">
    <source>
        <dbReference type="ARBA" id="ARBA00009671"/>
    </source>
</evidence>
<feature type="domain" description="Anoctamin transmembrane" evidence="9">
    <location>
        <begin position="290"/>
        <end position="861"/>
    </location>
</feature>
<evidence type="ECO:0000313" key="11">
    <source>
        <dbReference type="EnsemblMetazoa" id="XP_019757131.1"/>
    </source>
</evidence>
<evidence type="ECO:0000256" key="1">
    <source>
        <dbReference type="ARBA" id="ARBA00004651"/>
    </source>
</evidence>
<keyword evidence="4 8" id="KW-0812">Transmembrane</keyword>
<feature type="domain" description="Anoctamin dimerisation" evidence="10">
    <location>
        <begin position="81"/>
        <end position="287"/>
    </location>
</feature>
<keyword evidence="3" id="KW-1003">Cell membrane</keyword>
<evidence type="ECO:0000256" key="5">
    <source>
        <dbReference type="ARBA" id="ARBA00022989"/>
    </source>
</evidence>
<dbReference type="Pfam" id="PF16178">
    <property type="entry name" value="Anoct_dimer"/>
    <property type="match status" value="1"/>
</dbReference>
<keyword evidence="5 8" id="KW-1133">Transmembrane helix</keyword>
<dbReference type="EnsemblMetazoa" id="XM_019901572.1">
    <property type="protein sequence ID" value="XP_019757131.1"/>
    <property type="gene ID" value="LOC109535642"/>
</dbReference>
<feature type="transmembrane region" description="Helical" evidence="8">
    <location>
        <begin position="671"/>
        <end position="697"/>
    </location>
</feature>
<evidence type="ECO:0000256" key="8">
    <source>
        <dbReference type="RuleBase" id="RU280814"/>
    </source>
</evidence>
<dbReference type="KEGG" id="dpa:109535642"/>
<dbReference type="EnsemblMetazoa" id="XM_019901568.1">
    <property type="protein sequence ID" value="XP_019757127.1"/>
    <property type="gene ID" value="LOC109535642"/>
</dbReference>
<dbReference type="AlphaFoldDB" id="A0AAR5P901"/>
<comment type="similarity">
    <text evidence="2 8">Belongs to the anoctamin family.</text>
</comment>
<dbReference type="InterPro" id="IPR007632">
    <property type="entry name" value="Anoctamin"/>
</dbReference>
<feature type="transmembrane region" description="Helical" evidence="8">
    <location>
        <begin position="543"/>
        <end position="564"/>
    </location>
</feature>
<feature type="transmembrane region" description="Helical" evidence="8">
    <location>
        <begin position="718"/>
        <end position="745"/>
    </location>
</feature>
<feature type="transmembrane region" description="Helical" evidence="8">
    <location>
        <begin position="817"/>
        <end position="843"/>
    </location>
</feature>
<protein>
    <recommendedName>
        <fullName evidence="8">Anoctamin</fullName>
    </recommendedName>
</protein>
<dbReference type="GeneID" id="109535642"/>
<keyword evidence="12" id="KW-1185">Reference proteome</keyword>
<proteinExistence type="inferred from homology"/>
<comment type="subcellular location">
    <subcellularLocation>
        <location evidence="1">Cell membrane</location>
        <topology evidence="1">Multi-pass membrane protein</topology>
    </subcellularLocation>
    <subcellularLocation>
        <location evidence="8">Membrane</location>
        <topology evidence="8">Multi-pass membrane protein</topology>
    </subcellularLocation>
</comment>
<dbReference type="Proteomes" id="UP000019118">
    <property type="component" value="Unassembled WGS sequence"/>
</dbReference>
<dbReference type="PANTHER" id="PTHR12308">
    <property type="entry name" value="ANOCTAMIN"/>
    <property type="match status" value="1"/>
</dbReference>
<organism evidence="11 12">
    <name type="scientific">Dendroctonus ponderosae</name>
    <name type="common">Mountain pine beetle</name>
    <dbReference type="NCBI Taxonomy" id="77166"/>
    <lineage>
        <taxon>Eukaryota</taxon>
        <taxon>Metazoa</taxon>
        <taxon>Ecdysozoa</taxon>
        <taxon>Arthropoda</taxon>
        <taxon>Hexapoda</taxon>
        <taxon>Insecta</taxon>
        <taxon>Pterygota</taxon>
        <taxon>Neoptera</taxon>
        <taxon>Endopterygota</taxon>
        <taxon>Coleoptera</taxon>
        <taxon>Polyphaga</taxon>
        <taxon>Cucujiformia</taxon>
        <taxon>Curculionidae</taxon>
        <taxon>Scolytinae</taxon>
        <taxon>Dendroctonus</taxon>
    </lineage>
</organism>
<feature type="transmembrane region" description="Helical" evidence="8">
    <location>
        <begin position="376"/>
        <end position="395"/>
    </location>
</feature>
<evidence type="ECO:0000259" key="9">
    <source>
        <dbReference type="Pfam" id="PF04547"/>
    </source>
</evidence>
<evidence type="ECO:0000256" key="3">
    <source>
        <dbReference type="ARBA" id="ARBA00022475"/>
    </source>
</evidence>
<reference evidence="12" key="1">
    <citation type="journal article" date="2013" name="Genome Biol.">
        <title>Draft genome of the mountain pine beetle, Dendroctonus ponderosae Hopkins, a major forest pest.</title>
        <authorList>
            <person name="Keeling C.I."/>
            <person name="Yuen M.M."/>
            <person name="Liao N.Y."/>
            <person name="Docking T.R."/>
            <person name="Chan S.K."/>
            <person name="Taylor G.A."/>
            <person name="Palmquist D.L."/>
            <person name="Jackman S.D."/>
            <person name="Nguyen A."/>
            <person name="Li M."/>
            <person name="Henderson H."/>
            <person name="Janes J.K."/>
            <person name="Zhao Y."/>
            <person name="Pandoh P."/>
            <person name="Moore R."/>
            <person name="Sperling F.A."/>
            <person name="Huber D.P."/>
            <person name="Birol I."/>
            <person name="Jones S.J."/>
            <person name="Bohlmann J."/>
        </authorList>
    </citation>
    <scope>NUCLEOTIDE SEQUENCE</scope>
</reference>
<keyword evidence="7" id="KW-0325">Glycoprotein</keyword>